<evidence type="ECO:0000313" key="3">
    <source>
        <dbReference type="Proteomes" id="UP000275078"/>
    </source>
</evidence>
<gene>
    <name evidence="2" type="ORF">BJ508DRAFT_337142</name>
</gene>
<feature type="region of interest" description="Disordered" evidence="1">
    <location>
        <begin position="102"/>
        <end position="163"/>
    </location>
</feature>
<dbReference type="EMBL" id="ML120334">
    <property type="protein sequence ID" value="RPA70502.1"/>
    <property type="molecule type" value="Genomic_DNA"/>
</dbReference>
<sequence>MSSFVHPNSFDYPQNPQQQNGSPLYNSSLPTPFTPHSAASVEGLHQRHLAGHYGFPLAQPVFTPHSFQQLQTPTSFDTSGNSNKDTLNAILARLERLDETVHTRLSSSGATSTPADATFRQPADLPQQTDNDSPTSAARTNNATGTTTGSSGPTGTSEAEVETPLEDIEEGLANVPTTVRRDVENLVHEFEAKLRNLRRDDKESSEELYTEEDLLLTA</sequence>
<feature type="region of interest" description="Disordered" evidence="1">
    <location>
        <begin position="1"/>
        <end position="37"/>
    </location>
</feature>
<feature type="compositionally biased region" description="Polar residues" evidence="1">
    <location>
        <begin position="1"/>
        <end position="31"/>
    </location>
</feature>
<dbReference type="Proteomes" id="UP000275078">
    <property type="component" value="Unassembled WGS sequence"/>
</dbReference>
<protein>
    <submittedName>
        <fullName evidence="2">Uncharacterized protein</fullName>
    </submittedName>
</protein>
<feature type="compositionally biased region" description="Acidic residues" evidence="1">
    <location>
        <begin position="203"/>
        <end position="218"/>
    </location>
</feature>
<feature type="compositionally biased region" description="Low complexity" evidence="1">
    <location>
        <begin position="135"/>
        <end position="158"/>
    </location>
</feature>
<feature type="compositionally biased region" description="Polar residues" evidence="1">
    <location>
        <begin position="103"/>
        <end position="115"/>
    </location>
</feature>
<reference evidence="2 3" key="1">
    <citation type="journal article" date="2018" name="Nat. Ecol. Evol.">
        <title>Pezizomycetes genomes reveal the molecular basis of ectomycorrhizal truffle lifestyle.</title>
        <authorList>
            <person name="Murat C."/>
            <person name="Payen T."/>
            <person name="Noel B."/>
            <person name="Kuo A."/>
            <person name="Morin E."/>
            <person name="Chen J."/>
            <person name="Kohler A."/>
            <person name="Krizsan K."/>
            <person name="Balestrini R."/>
            <person name="Da Silva C."/>
            <person name="Montanini B."/>
            <person name="Hainaut M."/>
            <person name="Levati E."/>
            <person name="Barry K.W."/>
            <person name="Belfiori B."/>
            <person name="Cichocki N."/>
            <person name="Clum A."/>
            <person name="Dockter R.B."/>
            <person name="Fauchery L."/>
            <person name="Guy J."/>
            <person name="Iotti M."/>
            <person name="Le Tacon F."/>
            <person name="Lindquist E.A."/>
            <person name="Lipzen A."/>
            <person name="Malagnac F."/>
            <person name="Mello A."/>
            <person name="Molinier V."/>
            <person name="Miyauchi S."/>
            <person name="Poulain J."/>
            <person name="Riccioni C."/>
            <person name="Rubini A."/>
            <person name="Sitrit Y."/>
            <person name="Splivallo R."/>
            <person name="Traeger S."/>
            <person name="Wang M."/>
            <person name="Zifcakova L."/>
            <person name="Wipf D."/>
            <person name="Zambonelli A."/>
            <person name="Paolocci F."/>
            <person name="Nowrousian M."/>
            <person name="Ottonello S."/>
            <person name="Baldrian P."/>
            <person name="Spatafora J.W."/>
            <person name="Henrissat B."/>
            <person name="Nagy L.G."/>
            <person name="Aury J.M."/>
            <person name="Wincker P."/>
            <person name="Grigoriev I.V."/>
            <person name="Bonfante P."/>
            <person name="Martin F.M."/>
        </authorList>
    </citation>
    <scope>NUCLEOTIDE SEQUENCE [LARGE SCALE GENOMIC DNA]</scope>
    <source>
        <strain evidence="2 3">RN42</strain>
    </source>
</reference>
<evidence type="ECO:0000256" key="1">
    <source>
        <dbReference type="SAM" id="MobiDB-lite"/>
    </source>
</evidence>
<proteinExistence type="predicted"/>
<accession>A0A3N4H5Z5</accession>
<dbReference type="AlphaFoldDB" id="A0A3N4H5Z5"/>
<name>A0A3N4H5Z5_ASCIM</name>
<evidence type="ECO:0000313" key="2">
    <source>
        <dbReference type="EMBL" id="RPA70502.1"/>
    </source>
</evidence>
<keyword evidence="3" id="KW-1185">Reference proteome</keyword>
<organism evidence="2 3">
    <name type="scientific">Ascobolus immersus RN42</name>
    <dbReference type="NCBI Taxonomy" id="1160509"/>
    <lineage>
        <taxon>Eukaryota</taxon>
        <taxon>Fungi</taxon>
        <taxon>Dikarya</taxon>
        <taxon>Ascomycota</taxon>
        <taxon>Pezizomycotina</taxon>
        <taxon>Pezizomycetes</taxon>
        <taxon>Pezizales</taxon>
        <taxon>Ascobolaceae</taxon>
        <taxon>Ascobolus</taxon>
    </lineage>
</organism>
<feature type="region of interest" description="Disordered" evidence="1">
    <location>
        <begin position="198"/>
        <end position="218"/>
    </location>
</feature>
<feature type="non-terminal residue" evidence="2">
    <location>
        <position position="218"/>
    </location>
</feature>